<evidence type="ECO:0000256" key="6">
    <source>
        <dbReference type="ARBA" id="ARBA00022777"/>
    </source>
</evidence>
<comment type="catalytic activity">
    <reaction evidence="9">
        <text>D-gluconate + ATP = 6-phospho-D-gluconate + ADP + H(+)</text>
        <dbReference type="Rhea" id="RHEA:19433"/>
        <dbReference type="ChEBI" id="CHEBI:15378"/>
        <dbReference type="ChEBI" id="CHEBI:18391"/>
        <dbReference type="ChEBI" id="CHEBI:30616"/>
        <dbReference type="ChEBI" id="CHEBI:58759"/>
        <dbReference type="ChEBI" id="CHEBI:456216"/>
        <dbReference type="EC" id="2.7.1.12"/>
    </reaction>
</comment>
<dbReference type="GO" id="GO:0005975">
    <property type="term" value="P:carbohydrate metabolic process"/>
    <property type="evidence" value="ECO:0007669"/>
    <property type="project" value="InterPro"/>
</dbReference>
<evidence type="ECO:0000313" key="12">
    <source>
        <dbReference type="Proteomes" id="UP000006813"/>
    </source>
</evidence>
<evidence type="ECO:0000256" key="3">
    <source>
        <dbReference type="ARBA" id="ARBA00012054"/>
    </source>
</evidence>
<feature type="region of interest" description="Disordered" evidence="10">
    <location>
        <begin position="30"/>
        <end position="53"/>
    </location>
</feature>
<gene>
    <name evidence="11" type="ORF">GW7_05476</name>
</gene>
<evidence type="ECO:0000256" key="2">
    <source>
        <dbReference type="ARBA" id="ARBA00008420"/>
    </source>
</evidence>
<dbReference type="EMBL" id="JH171212">
    <property type="protein sequence ID" value="EHB11016.1"/>
    <property type="molecule type" value="Genomic_DNA"/>
</dbReference>
<dbReference type="AlphaFoldDB" id="G5BP05"/>
<dbReference type="Gene3D" id="3.40.50.300">
    <property type="entry name" value="P-loop containing nucleotide triphosphate hydrolases"/>
    <property type="match status" value="1"/>
</dbReference>
<keyword evidence="7" id="KW-0067">ATP-binding</keyword>
<dbReference type="CDD" id="cd02021">
    <property type="entry name" value="GntK"/>
    <property type="match status" value="1"/>
</dbReference>
<evidence type="ECO:0000256" key="9">
    <source>
        <dbReference type="ARBA" id="ARBA00048090"/>
    </source>
</evidence>
<dbReference type="GO" id="GO:0005524">
    <property type="term" value="F:ATP binding"/>
    <property type="evidence" value="ECO:0007669"/>
    <property type="project" value="UniProtKB-KW"/>
</dbReference>
<evidence type="ECO:0000256" key="5">
    <source>
        <dbReference type="ARBA" id="ARBA00022741"/>
    </source>
</evidence>
<evidence type="ECO:0000256" key="10">
    <source>
        <dbReference type="SAM" id="MobiDB-lite"/>
    </source>
</evidence>
<name>G5BP05_HETGA</name>
<dbReference type="GO" id="GO:0046316">
    <property type="term" value="F:gluconokinase activity"/>
    <property type="evidence" value="ECO:0007669"/>
    <property type="project" value="UniProtKB-EC"/>
</dbReference>
<dbReference type="InParanoid" id="G5BP05"/>
<keyword evidence="5" id="KW-0547">Nucleotide-binding</keyword>
<dbReference type="PANTHER" id="PTHR43442:SF3">
    <property type="entry name" value="GLUCONOKINASE-RELATED"/>
    <property type="match status" value="1"/>
</dbReference>
<evidence type="ECO:0000256" key="4">
    <source>
        <dbReference type="ARBA" id="ARBA00022679"/>
    </source>
</evidence>
<reference evidence="11 12" key="1">
    <citation type="journal article" date="2011" name="Nature">
        <title>Genome sequencing reveals insights into physiology and longevity of the naked mole rat.</title>
        <authorList>
            <person name="Kim E.B."/>
            <person name="Fang X."/>
            <person name="Fushan A.A."/>
            <person name="Huang Z."/>
            <person name="Lobanov A.V."/>
            <person name="Han L."/>
            <person name="Marino S.M."/>
            <person name="Sun X."/>
            <person name="Turanov A.A."/>
            <person name="Yang P."/>
            <person name="Yim S.H."/>
            <person name="Zhao X."/>
            <person name="Kasaikina M.V."/>
            <person name="Stoletzki N."/>
            <person name="Peng C."/>
            <person name="Polak P."/>
            <person name="Xiong Z."/>
            <person name="Kiezun A."/>
            <person name="Zhu Y."/>
            <person name="Chen Y."/>
            <person name="Kryukov G.V."/>
            <person name="Zhang Q."/>
            <person name="Peshkin L."/>
            <person name="Yang L."/>
            <person name="Bronson R.T."/>
            <person name="Buffenstein R."/>
            <person name="Wang B."/>
            <person name="Han C."/>
            <person name="Li Q."/>
            <person name="Chen L."/>
            <person name="Zhao W."/>
            <person name="Sunyaev S.R."/>
            <person name="Park T.J."/>
            <person name="Zhang G."/>
            <person name="Wang J."/>
            <person name="Gladyshev V.N."/>
        </authorList>
    </citation>
    <scope>NUCLEOTIDE SEQUENCE [LARGE SCALE GENOMIC DNA]</scope>
</reference>
<keyword evidence="4" id="KW-0808">Transferase</keyword>
<dbReference type="STRING" id="10181.G5BP05"/>
<dbReference type="GO" id="GO:0005737">
    <property type="term" value="C:cytoplasm"/>
    <property type="evidence" value="ECO:0007669"/>
    <property type="project" value="TreeGrafter"/>
</dbReference>
<dbReference type="PANTHER" id="PTHR43442">
    <property type="entry name" value="GLUCONOKINASE-RELATED"/>
    <property type="match status" value="1"/>
</dbReference>
<evidence type="ECO:0000313" key="11">
    <source>
        <dbReference type="EMBL" id="EHB11016.1"/>
    </source>
</evidence>
<evidence type="ECO:0000256" key="7">
    <source>
        <dbReference type="ARBA" id="ARBA00022840"/>
    </source>
</evidence>
<keyword evidence="6 11" id="KW-0418">Kinase</keyword>
<comment type="similarity">
    <text evidence="2">Belongs to the gluconokinase GntK/GntV family.</text>
</comment>
<dbReference type="Proteomes" id="UP000006813">
    <property type="component" value="Unassembled WGS sequence"/>
</dbReference>
<dbReference type="SUPFAM" id="SSF52540">
    <property type="entry name" value="P-loop containing nucleoside triphosphate hydrolases"/>
    <property type="match status" value="1"/>
</dbReference>
<evidence type="ECO:0000256" key="8">
    <source>
        <dbReference type="ARBA" id="ARBA00029835"/>
    </source>
</evidence>
<evidence type="ECO:0000256" key="1">
    <source>
        <dbReference type="ARBA" id="ARBA00004875"/>
    </source>
</evidence>
<dbReference type="InterPro" id="IPR027417">
    <property type="entry name" value="P-loop_NTPase"/>
</dbReference>
<accession>G5BP05</accession>
<comment type="pathway">
    <text evidence="1">Carbohydrate acid metabolism; D-gluconate degradation.</text>
</comment>
<sequence length="233" mass="25673">MAVLSALLVMGVSGAGKSTVGAVLASECLDEDPEPQGRSGPYSGGGGSPQHNLEATGCAKDQLGVHDYYEDFHFWNLLKIAILNSKNFEAAKEKALKVLEQVKDRSPWLCNLHDILLRDIASGQHVVLACSALKKMHRDILIRGKDTAPPKFRESKEEKLAKVQLLVVHLSGSFEVISGRLHQRKGHFMPPELLQSQFDTLEPPTAPENFIQISVDKKLSEIITIVLETLKMK</sequence>
<dbReference type="InterPro" id="IPR006001">
    <property type="entry name" value="Therm_gnt_kin"/>
</dbReference>
<dbReference type="FunCoup" id="G5BP05">
    <property type="interactions" value="240"/>
</dbReference>
<dbReference type="UniPathway" id="UPA00792"/>
<proteinExistence type="inferred from homology"/>
<organism evidence="11 12">
    <name type="scientific">Heterocephalus glaber</name>
    <name type="common">Naked mole rat</name>
    <dbReference type="NCBI Taxonomy" id="10181"/>
    <lineage>
        <taxon>Eukaryota</taxon>
        <taxon>Metazoa</taxon>
        <taxon>Chordata</taxon>
        <taxon>Craniata</taxon>
        <taxon>Vertebrata</taxon>
        <taxon>Euteleostomi</taxon>
        <taxon>Mammalia</taxon>
        <taxon>Eutheria</taxon>
        <taxon>Euarchontoglires</taxon>
        <taxon>Glires</taxon>
        <taxon>Rodentia</taxon>
        <taxon>Hystricomorpha</taxon>
        <taxon>Bathyergidae</taxon>
        <taxon>Heterocephalus</taxon>
    </lineage>
</organism>
<dbReference type="EC" id="2.7.1.12" evidence="3"/>
<protein>
    <recommendedName>
        <fullName evidence="3">gluconokinase</fullName>
        <ecNumber evidence="3">2.7.1.12</ecNumber>
    </recommendedName>
    <alternativeName>
        <fullName evidence="8">Gluconate kinase</fullName>
    </alternativeName>
</protein>